<dbReference type="InterPro" id="IPR005490">
    <property type="entry name" value="LD_TPept_cat_dom"/>
</dbReference>
<feature type="active site" description="Proton donor/acceptor" evidence="9">
    <location>
        <position position="192"/>
    </location>
</feature>
<sequence>MKHAERLAYSATLLALLLGAAPDASPAGADVYAPPGTSFGQQRHHLVRDNESLIEIARHYELGFSEIVTANPGIDPFVPPEGTTVLIPSCRLVPRTPLRSGIVINLPELRLYYFPRDGTAAVRSFPVGIGDEGRKTPLGSFRVTEKIEAPRWHVPRSIRRSRPGLPAVVPPGPENPLGSHALRLSGKALMIHGTNRPFSVGRKASHGCIRLYPEHMRTLFALVEPGTRVAIVNQAVKAAIWNGQVYIEVHDHTPPVTPERVRTVLKNSRLHRDIDEVRLLKAVYEARGIPVALSRTVPPPESISPKESGTPWLPPHEGSRKRDSGHREARTPMPGSALVMEAPATATAARSLKTSAGITPEKKLPSAAVSGWSVLPAAGPPNATRRESSH</sequence>
<dbReference type="Pfam" id="PF03734">
    <property type="entry name" value="YkuD"/>
    <property type="match status" value="1"/>
</dbReference>
<evidence type="ECO:0000256" key="3">
    <source>
        <dbReference type="ARBA" id="ARBA00022676"/>
    </source>
</evidence>
<dbReference type="Gene3D" id="3.10.350.10">
    <property type="entry name" value="LysM domain"/>
    <property type="match status" value="1"/>
</dbReference>
<protein>
    <recommendedName>
        <fullName evidence="16">LysM domain-containing protein</fullName>
    </recommendedName>
</protein>
<evidence type="ECO:0000313" key="14">
    <source>
        <dbReference type="EMBL" id="CAH2031373.1"/>
    </source>
</evidence>
<accession>A0ABM9D832</accession>
<keyword evidence="5" id="KW-0378">Hydrolase</keyword>
<evidence type="ECO:0008006" key="16">
    <source>
        <dbReference type="Google" id="ProtNLM"/>
    </source>
</evidence>
<dbReference type="InterPro" id="IPR050979">
    <property type="entry name" value="LD-transpeptidase"/>
</dbReference>
<feature type="compositionally biased region" description="Basic and acidic residues" evidence="10">
    <location>
        <begin position="317"/>
        <end position="330"/>
    </location>
</feature>
<evidence type="ECO:0000256" key="7">
    <source>
        <dbReference type="ARBA" id="ARBA00022984"/>
    </source>
</evidence>
<comment type="pathway">
    <text evidence="1 9">Cell wall biogenesis; peptidoglycan biosynthesis.</text>
</comment>
<keyword evidence="6 9" id="KW-0133">Cell shape</keyword>
<dbReference type="InterPro" id="IPR036779">
    <property type="entry name" value="LysM_dom_sf"/>
</dbReference>
<dbReference type="Gene3D" id="2.40.440.10">
    <property type="entry name" value="L,D-transpeptidase catalytic domain-like"/>
    <property type="match status" value="1"/>
</dbReference>
<keyword evidence="8 9" id="KW-0961">Cell wall biogenesis/degradation</keyword>
<evidence type="ECO:0000259" key="12">
    <source>
        <dbReference type="PROSITE" id="PS51782"/>
    </source>
</evidence>
<dbReference type="PANTHER" id="PTHR30582">
    <property type="entry name" value="L,D-TRANSPEPTIDASE"/>
    <property type="match status" value="1"/>
</dbReference>
<evidence type="ECO:0000256" key="1">
    <source>
        <dbReference type="ARBA" id="ARBA00004752"/>
    </source>
</evidence>
<evidence type="ECO:0000259" key="13">
    <source>
        <dbReference type="PROSITE" id="PS52029"/>
    </source>
</evidence>
<evidence type="ECO:0000256" key="9">
    <source>
        <dbReference type="PROSITE-ProRule" id="PRU01373"/>
    </source>
</evidence>
<feature type="active site" description="Nucleophile" evidence="9">
    <location>
        <position position="208"/>
    </location>
</feature>
<gene>
    <name evidence="14" type="ORF">GEAMG1_1543</name>
</gene>
<feature type="domain" description="L,D-TPase catalytic" evidence="13">
    <location>
        <begin position="100"/>
        <end position="232"/>
    </location>
</feature>
<dbReference type="PROSITE" id="PS51782">
    <property type="entry name" value="LYSM"/>
    <property type="match status" value="1"/>
</dbReference>
<reference evidence="14 15" key="1">
    <citation type="submission" date="2022-03" db="EMBL/GenBank/DDBJ databases">
        <authorList>
            <person name="Koch H."/>
        </authorList>
    </citation>
    <scope>NUCLEOTIDE SEQUENCE [LARGE SCALE GENOMIC DNA]</scope>
    <source>
        <strain evidence="14 15">G1</strain>
    </source>
</reference>
<dbReference type="CDD" id="cd00118">
    <property type="entry name" value="LysM"/>
    <property type="match status" value="1"/>
</dbReference>
<evidence type="ECO:0000256" key="6">
    <source>
        <dbReference type="ARBA" id="ARBA00022960"/>
    </source>
</evidence>
<evidence type="ECO:0000256" key="2">
    <source>
        <dbReference type="ARBA" id="ARBA00005992"/>
    </source>
</evidence>
<dbReference type="SUPFAM" id="SSF54106">
    <property type="entry name" value="LysM domain"/>
    <property type="match status" value="1"/>
</dbReference>
<feature type="signal peptide" evidence="11">
    <location>
        <begin position="1"/>
        <end position="29"/>
    </location>
</feature>
<feature type="region of interest" description="Disordered" evidence="10">
    <location>
        <begin position="294"/>
        <end position="390"/>
    </location>
</feature>
<dbReference type="CDD" id="cd16913">
    <property type="entry name" value="YkuD_like"/>
    <property type="match status" value="1"/>
</dbReference>
<dbReference type="PROSITE" id="PS52029">
    <property type="entry name" value="LD_TPASE"/>
    <property type="match status" value="1"/>
</dbReference>
<dbReference type="EMBL" id="OW150024">
    <property type="protein sequence ID" value="CAH2031373.1"/>
    <property type="molecule type" value="Genomic_DNA"/>
</dbReference>
<dbReference type="Proteomes" id="UP001295463">
    <property type="component" value="Chromosome"/>
</dbReference>
<evidence type="ECO:0000313" key="15">
    <source>
        <dbReference type="Proteomes" id="UP001295463"/>
    </source>
</evidence>
<evidence type="ECO:0000256" key="10">
    <source>
        <dbReference type="SAM" id="MobiDB-lite"/>
    </source>
</evidence>
<feature type="domain" description="LysM" evidence="12">
    <location>
        <begin position="43"/>
        <end position="87"/>
    </location>
</feature>
<name>A0ABM9D832_9BACT</name>
<dbReference type="InterPro" id="IPR018392">
    <property type="entry name" value="LysM"/>
</dbReference>
<evidence type="ECO:0000256" key="5">
    <source>
        <dbReference type="ARBA" id="ARBA00022801"/>
    </source>
</evidence>
<evidence type="ECO:0000256" key="8">
    <source>
        <dbReference type="ARBA" id="ARBA00023316"/>
    </source>
</evidence>
<evidence type="ECO:0000256" key="11">
    <source>
        <dbReference type="SAM" id="SignalP"/>
    </source>
</evidence>
<dbReference type="PANTHER" id="PTHR30582:SF24">
    <property type="entry name" value="L,D-TRANSPEPTIDASE ERFK_SRFK-RELATED"/>
    <property type="match status" value="1"/>
</dbReference>
<evidence type="ECO:0000256" key="4">
    <source>
        <dbReference type="ARBA" id="ARBA00022679"/>
    </source>
</evidence>
<keyword evidence="4" id="KW-0808">Transferase</keyword>
<feature type="chain" id="PRO_5047437566" description="LysM domain-containing protein" evidence="11">
    <location>
        <begin position="30"/>
        <end position="390"/>
    </location>
</feature>
<keyword evidence="3" id="KW-0328">Glycosyltransferase</keyword>
<comment type="similarity">
    <text evidence="2">Belongs to the YkuD family.</text>
</comment>
<organism evidence="14 15">
    <name type="scientific">Trichlorobacter ammonificans</name>
    <dbReference type="NCBI Taxonomy" id="2916410"/>
    <lineage>
        <taxon>Bacteria</taxon>
        <taxon>Pseudomonadati</taxon>
        <taxon>Thermodesulfobacteriota</taxon>
        <taxon>Desulfuromonadia</taxon>
        <taxon>Geobacterales</taxon>
        <taxon>Geobacteraceae</taxon>
        <taxon>Trichlorobacter</taxon>
    </lineage>
</organism>
<proteinExistence type="inferred from homology"/>
<dbReference type="SUPFAM" id="SSF141523">
    <property type="entry name" value="L,D-transpeptidase catalytic domain-like"/>
    <property type="match status" value="1"/>
</dbReference>
<keyword evidence="15" id="KW-1185">Reference proteome</keyword>
<dbReference type="InterPro" id="IPR038063">
    <property type="entry name" value="Transpep_catalytic_dom"/>
</dbReference>
<keyword evidence="11" id="KW-0732">Signal</keyword>
<keyword evidence="7 9" id="KW-0573">Peptidoglycan synthesis</keyword>